<name>A0A091DQS5_FUKDA</name>
<evidence type="ECO:0000313" key="2">
    <source>
        <dbReference type="EMBL" id="KFO34484.1"/>
    </source>
</evidence>
<evidence type="ECO:0000256" key="1">
    <source>
        <dbReference type="SAM" id="MobiDB-lite"/>
    </source>
</evidence>
<proteinExistence type="predicted"/>
<sequence length="191" mass="20949">MKQDAFQKLPLKTGDLLDRDRCASPQDSERRVQDQCRGRIPPFPVFLPFDRSWGSESPRPTQDHLRGPLDWATSTTTPAGVGRNGQRKFSACTTCWQFAGKVASASQKPHVYQQAEASGKSPPRRRLTRPGEKPRGTAGSAFPPSHCSSGSNFPFLLNSERSAFLRIPMVVRDLLISQPQDGGGGKIQGAM</sequence>
<feature type="region of interest" description="Disordered" evidence="1">
    <location>
        <begin position="53"/>
        <end position="84"/>
    </location>
</feature>
<dbReference type="Proteomes" id="UP000028990">
    <property type="component" value="Unassembled WGS sequence"/>
</dbReference>
<evidence type="ECO:0000313" key="3">
    <source>
        <dbReference type="Proteomes" id="UP000028990"/>
    </source>
</evidence>
<protein>
    <submittedName>
        <fullName evidence="2">Uncharacterized protein</fullName>
    </submittedName>
</protein>
<accession>A0A091DQS5</accession>
<keyword evidence="3" id="KW-1185">Reference proteome</keyword>
<feature type="region of interest" description="Disordered" evidence="1">
    <location>
        <begin position="107"/>
        <end position="147"/>
    </location>
</feature>
<dbReference type="AlphaFoldDB" id="A0A091DQS5"/>
<gene>
    <name evidence="2" type="ORF">H920_04108</name>
</gene>
<dbReference type="EMBL" id="KN121949">
    <property type="protein sequence ID" value="KFO34484.1"/>
    <property type="molecule type" value="Genomic_DNA"/>
</dbReference>
<reference evidence="2 3" key="1">
    <citation type="submission" date="2013-11" db="EMBL/GenBank/DDBJ databases">
        <title>The Damaraland mole rat (Fukomys damarensis) genome and evolution of African mole rats.</title>
        <authorList>
            <person name="Gladyshev V.N."/>
            <person name="Fang X."/>
        </authorList>
    </citation>
    <scope>NUCLEOTIDE SEQUENCE [LARGE SCALE GENOMIC DNA]</scope>
    <source>
        <tissue evidence="2">Liver</tissue>
    </source>
</reference>
<organism evidence="2 3">
    <name type="scientific">Fukomys damarensis</name>
    <name type="common">Damaraland mole rat</name>
    <name type="synonym">Cryptomys damarensis</name>
    <dbReference type="NCBI Taxonomy" id="885580"/>
    <lineage>
        <taxon>Eukaryota</taxon>
        <taxon>Metazoa</taxon>
        <taxon>Chordata</taxon>
        <taxon>Craniata</taxon>
        <taxon>Vertebrata</taxon>
        <taxon>Euteleostomi</taxon>
        <taxon>Mammalia</taxon>
        <taxon>Eutheria</taxon>
        <taxon>Euarchontoglires</taxon>
        <taxon>Glires</taxon>
        <taxon>Rodentia</taxon>
        <taxon>Hystricomorpha</taxon>
        <taxon>Bathyergidae</taxon>
        <taxon>Fukomys</taxon>
    </lineage>
</organism>